<evidence type="ECO:0000313" key="2">
    <source>
        <dbReference type="EMBL" id="KAH6658531.1"/>
    </source>
</evidence>
<evidence type="ECO:0000313" key="3">
    <source>
        <dbReference type="Proteomes" id="UP000758603"/>
    </source>
</evidence>
<dbReference type="AlphaFoldDB" id="A0A9P8UUQ2"/>
<gene>
    <name evidence="2" type="ORF">BKA67DRAFT_674574</name>
</gene>
<proteinExistence type="predicted"/>
<dbReference type="GeneID" id="70137651"/>
<comment type="caution">
    <text evidence="2">The sequence shown here is derived from an EMBL/GenBank/DDBJ whole genome shotgun (WGS) entry which is preliminary data.</text>
</comment>
<keyword evidence="1" id="KW-1133">Transmembrane helix</keyword>
<protein>
    <submittedName>
        <fullName evidence="2">Uncharacterized protein</fullName>
    </submittedName>
</protein>
<dbReference type="RefSeq" id="XP_045962765.1">
    <property type="nucleotide sequence ID" value="XM_046108760.1"/>
</dbReference>
<dbReference type="PANTHER" id="PTHR35394">
    <property type="entry name" value="DUF3176 DOMAIN-CONTAINING PROTEIN"/>
    <property type="match status" value="1"/>
</dbReference>
<keyword evidence="3" id="KW-1185">Reference proteome</keyword>
<dbReference type="EMBL" id="JAGPXC010000002">
    <property type="protein sequence ID" value="KAH6658531.1"/>
    <property type="molecule type" value="Genomic_DNA"/>
</dbReference>
<dbReference type="Pfam" id="PF11374">
    <property type="entry name" value="DUF3176"/>
    <property type="match status" value="1"/>
</dbReference>
<dbReference type="PANTHER" id="PTHR35394:SF5">
    <property type="entry name" value="DUF3176 DOMAIN-CONTAINING PROTEIN"/>
    <property type="match status" value="1"/>
</dbReference>
<accession>A0A9P8UUQ2</accession>
<keyword evidence="1" id="KW-0812">Transmembrane</keyword>
<sequence length="625" mass="69022">MSSDSHREEYHKHAQGYGEQLRAEMFESPTHTSAHKAKSYFSFPRTTPQKDGNVGASAWWWWELGSALLSLVCISLVIAILVSAGNKPLESWPLAIQPNSLISVLTTVGKSAMVVVITSCISQLKWRYFQTQSHPLSHLQAFDEASRGPWGSLIFLGGVRTRSALVASGLALVTILALGFEPSSQQILEFPSRIARIDNVTAHIGQALSHQSSAYGLLDKNATSTNLLNVAFHEATIRYEAALINGIVGAVSTPSLSCPEPASQCTWDSYSSLGYCHDFRNLTSTMSRECDQNRNSTMLNYTCIYDYDGRNPVDPKMNMTWIVSVEPDGNVRNILDWTFFTASPAYHLDQIGGAELSLTSARQTRAEPDIVELLYSRWYLCEQTFENVTASSGVITTGKVKNEPLNPVGNRTTDSEHEGEDNYTVLIYRSNATGREYTIGKQALGQTFGYVSGIFDVDFSVHPGRSDPNSAQVTGVTLGNNNLIQMGYFLNSTDLRNVTKNLATTLSAQMQSNNPGDNTNLTLVAGSAFRPETYIYVRYEWLVLPLLETIATIALLITTMVKTRRSPLVKTSIVAAMMYGLYGWRPEDIRAGVTDNGEMLERRAQGMPMYIDANSHGQMRFVRSG</sequence>
<feature type="transmembrane region" description="Helical" evidence="1">
    <location>
        <begin position="59"/>
        <end position="81"/>
    </location>
</feature>
<reference evidence="2" key="1">
    <citation type="journal article" date="2021" name="Nat. Commun.">
        <title>Genetic determinants of endophytism in the Arabidopsis root mycobiome.</title>
        <authorList>
            <person name="Mesny F."/>
            <person name="Miyauchi S."/>
            <person name="Thiergart T."/>
            <person name="Pickel B."/>
            <person name="Atanasova L."/>
            <person name="Karlsson M."/>
            <person name="Huettel B."/>
            <person name="Barry K.W."/>
            <person name="Haridas S."/>
            <person name="Chen C."/>
            <person name="Bauer D."/>
            <person name="Andreopoulos W."/>
            <person name="Pangilinan J."/>
            <person name="LaButti K."/>
            <person name="Riley R."/>
            <person name="Lipzen A."/>
            <person name="Clum A."/>
            <person name="Drula E."/>
            <person name="Henrissat B."/>
            <person name="Kohler A."/>
            <person name="Grigoriev I.V."/>
            <person name="Martin F.M."/>
            <person name="Hacquard S."/>
        </authorList>
    </citation>
    <scope>NUCLEOTIDE SEQUENCE</scope>
    <source>
        <strain evidence="2">MPI-SDFR-AT-0073</strain>
    </source>
</reference>
<dbReference type="OrthoDB" id="5376804at2759"/>
<name>A0A9P8UUQ2_9PEZI</name>
<keyword evidence="1" id="KW-0472">Membrane</keyword>
<dbReference type="InterPro" id="IPR021514">
    <property type="entry name" value="DUF3176"/>
</dbReference>
<dbReference type="Proteomes" id="UP000758603">
    <property type="component" value="Unassembled WGS sequence"/>
</dbReference>
<feature type="transmembrane region" description="Helical" evidence="1">
    <location>
        <begin position="163"/>
        <end position="180"/>
    </location>
</feature>
<feature type="transmembrane region" description="Helical" evidence="1">
    <location>
        <begin position="101"/>
        <end position="121"/>
    </location>
</feature>
<evidence type="ECO:0000256" key="1">
    <source>
        <dbReference type="SAM" id="Phobius"/>
    </source>
</evidence>
<organism evidence="2 3">
    <name type="scientific">Truncatella angustata</name>
    <dbReference type="NCBI Taxonomy" id="152316"/>
    <lineage>
        <taxon>Eukaryota</taxon>
        <taxon>Fungi</taxon>
        <taxon>Dikarya</taxon>
        <taxon>Ascomycota</taxon>
        <taxon>Pezizomycotina</taxon>
        <taxon>Sordariomycetes</taxon>
        <taxon>Xylariomycetidae</taxon>
        <taxon>Amphisphaeriales</taxon>
        <taxon>Sporocadaceae</taxon>
        <taxon>Truncatella</taxon>
    </lineage>
</organism>